<dbReference type="PANTHER" id="PTHR45947:SF3">
    <property type="entry name" value="SULFOQUINOVOSYL TRANSFERASE SQD2"/>
    <property type="match status" value="1"/>
</dbReference>
<reference evidence="3 4" key="1">
    <citation type="submission" date="2016-10" db="EMBL/GenBank/DDBJ databases">
        <authorList>
            <person name="de Groot N.N."/>
        </authorList>
    </citation>
    <scope>NUCLEOTIDE SEQUENCE [LARGE SCALE GENOMIC DNA]</scope>
    <source>
        <strain evidence="3 4">CGMCC 1.7727</strain>
    </source>
</reference>
<dbReference type="STRING" id="531814.SAMN04487944_11061"/>
<keyword evidence="3" id="KW-0808">Transferase</keyword>
<evidence type="ECO:0000259" key="1">
    <source>
        <dbReference type="Pfam" id="PF00534"/>
    </source>
</evidence>
<dbReference type="AlphaFoldDB" id="A0A1H9S260"/>
<dbReference type="Proteomes" id="UP000199687">
    <property type="component" value="Unassembled WGS sequence"/>
</dbReference>
<dbReference type="InterPro" id="IPR050194">
    <property type="entry name" value="Glycosyltransferase_grp1"/>
</dbReference>
<proteinExistence type="predicted"/>
<dbReference type="Pfam" id="PF13439">
    <property type="entry name" value="Glyco_transf_4"/>
    <property type="match status" value="1"/>
</dbReference>
<feature type="domain" description="Glycosyltransferase subfamily 4-like N-terminal" evidence="2">
    <location>
        <begin position="14"/>
        <end position="178"/>
    </location>
</feature>
<dbReference type="Pfam" id="PF00534">
    <property type="entry name" value="Glycos_transf_1"/>
    <property type="match status" value="1"/>
</dbReference>
<keyword evidence="4" id="KW-1185">Reference proteome</keyword>
<evidence type="ECO:0000259" key="2">
    <source>
        <dbReference type="Pfam" id="PF13439"/>
    </source>
</evidence>
<evidence type="ECO:0000313" key="3">
    <source>
        <dbReference type="EMBL" id="SER79087.1"/>
    </source>
</evidence>
<accession>A0A1H9S260</accession>
<dbReference type="OrthoDB" id="9802525at2"/>
<dbReference type="CDD" id="cd03814">
    <property type="entry name" value="GT4-like"/>
    <property type="match status" value="1"/>
</dbReference>
<evidence type="ECO:0000313" key="4">
    <source>
        <dbReference type="Proteomes" id="UP000199687"/>
    </source>
</evidence>
<dbReference type="PANTHER" id="PTHR45947">
    <property type="entry name" value="SULFOQUINOVOSYL TRANSFERASE SQD2"/>
    <property type="match status" value="1"/>
</dbReference>
<sequence length="381" mass="43735">MKIAIFTDTFLPDVNGVAKTLGKLTKYLDHTNHSYIVISPKQTGSEPETEQIYPQSSFPFPLYKECRISVPKKAEIRDLLLSFAPDIIHVATPFSIGLCGLQLAKKLNIPLVGSYHTDFDHYLHYYHLSLLSKPLWRYMEWFHQHMARIFVPSAHTYNQLMQRNFRNIQIWKRGVDTSVFHPHYDQNSIRIKYNIQQKYILSYAGRLAPEKNIEVMAYLFKNIPEHLQNQIHWIIVGDGPSRQYLEENKSENVSFTGFLPQSEIAPIVSASDLFVFPSESETFGNVVLEALACGTPVVGANAGGVKTIIQEGFTGLLCSPQKQHEYSKAIASILENEEWRQQLGENAIRYAQKQRWEDRFEELLSGYQAVILNEKETTKHA</sequence>
<dbReference type="GO" id="GO:0016758">
    <property type="term" value="F:hexosyltransferase activity"/>
    <property type="evidence" value="ECO:0007669"/>
    <property type="project" value="TreeGrafter"/>
</dbReference>
<dbReference type="SUPFAM" id="SSF53756">
    <property type="entry name" value="UDP-Glycosyltransferase/glycogen phosphorylase"/>
    <property type="match status" value="1"/>
</dbReference>
<protein>
    <submittedName>
        <fullName evidence="3">Glycosyltransferase Family 4</fullName>
    </submittedName>
</protein>
<gene>
    <name evidence="3" type="ORF">SAMN04487944_11061</name>
</gene>
<dbReference type="Gene3D" id="3.40.50.2000">
    <property type="entry name" value="Glycogen Phosphorylase B"/>
    <property type="match status" value="2"/>
</dbReference>
<name>A0A1H9S260_9BACI</name>
<dbReference type="EMBL" id="FOGL01000010">
    <property type="protein sequence ID" value="SER79087.1"/>
    <property type="molecule type" value="Genomic_DNA"/>
</dbReference>
<dbReference type="InterPro" id="IPR028098">
    <property type="entry name" value="Glyco_trans_4-like_N"/>
</dbReference>
<feature type="domain" description="Glycosyl transferase family 1" evidence="1">
    <location>
        <begin position="186"/>
        <end position="348"/>
    </location>
</feature>
<organism evidence="3 4">
    <name type="scientific">Gracilibacillus ureilyticus</name>
    <dbReference type="NCBI Taxonomy" id="531814"/>
    <lineage>
        <taxon>Bacteria</taxon>
        <taxon>Bacillati</taxon>
        <taxon>Bacillota</taxon>
        <taxon>Bacilli</taxon>
        <taxon>Bacillales</taxon>
        <taxon>Bacillaceae</taxon>
        <taxon>Gracilibacillus</taxon>
    </lineage>
</organism>
<dbReference type="RefSeq" id="WP_089740967.1">
    <property type="nucleotide sequence ID" value="NZ_FOGL01000010.1"/>
</dbReference>
<dbReference type="InterPro" id="IPR001296">
    <property type="entry name" value="Glyco_trans_1"/>
</dbReference>